<evidence type="ECO:0000259" key="8">
    <source>
        <dbReference type="Pfam" id="PF13091"/>
    </source>
</evidence>
<evidence type="ECO:0000256" key="4">
    <source>
        <dbReference type="ARBA" id="ARBA00022801"/>
    </source>
</evidence>
<dbReference type="InterPro" id="IPR051406">
    <property type="entry name" value="PLD_domain"/>
</dbReference>
<accession>A0A975SWM8</accession>
<proteinExistence type="inferred from homology"/>
<dbReference type="EC" id="3.1.4.4" evidence="3"/>
<feature type="chain" id="PRO_5039411907" description="phospholipase D" evidence="7">
    <location>
        <begin position="25"/>
        <end position="483"/>
    </location>
</feature>
<dbReference type="EMBL" id="CP077062">
    <property type="protein sequence ID" value="QWZ07273.1"/>
    <property type="molecule type" value="Genomic_DNA"/>
</dbReference>
<evidence type="ECO:0000256" key="1">
    <source>
        <dbReference type="ARBA" id="ARBA00000798"/>
    </source>
</evidence>
<dbReference type="RefSeq" id="WP_216938784.1">
    <property type="nucleotide sequence ID" value="NZ_CP077062.1"/>
</dbReference>
<dbReference type="Pfam" id="PF13091">
    <property type="entry name" value="PLDc_2"/>
    <property type="match status" value="1"/>
</dbReference>
<evidence type="ECO:0000256" key="5">
    <source>
        <dbReference type="ARBA" id="ARBA00022963"/>
    </source>
</evidence>
<evidence type="ECO:0000256" key="6">
    <source>
        <dbReference type="ARBA" id="ARBA00023098"/>
    </source>
</evidence>
<dbReference type="GO" id="GO:0004630">
    <property type="term" value="F:phospholipase D activity"/>
    <property type="evidence" value="ECO:0007669"/>
    <property type="project" value="UniProtKB-EC"/>
</dbReference>
<comment type="similarity">
    <text evidence="2">Belongs to the phospholipase D family.</text>
</comment>
<dbReference type="AlphaFoldDB" id="A0A975SWM8"/>
<evidence type="ECO:0000256" key="7">
    <source>
        <dbReference type="SAM" id="SignalP"/>
    </source>
</evidence>
<feature type="signal peptide" evidence="7">
    <location>
        <begin position="1"/>
        <end position="24"/>
    </location>
</feature>
<organism evidence="9 10">
    <name type="scientific">Nocardioides panacis</name>
    <dbReference type="NCBI Taxonomy" id="2849501"/>
    <lineage>
        <taxon>Bacteria</taxon>
        <taxon>Bacillati</taxon>
        <taxon>Actinomycetota</taxon>
        <taxon>Actinomycetes</taxon>
        <taxon>Propionibacteriales</taxon>
        <taxon>Nocardioidaceae</taxon>
        <taxon>Nocardioides</taxon>
    </lineage>
</organism>
<comment type="catalytic activity">
    <reaction evidence="1">
        <text>a 1,2-diacyl-sn-glycero-3-phosphocholine + H2O = a 1,2-diacyl-sn-glycero-3-phosphate + choline + H(+)</text>
        <dbReference type="Rhea" id="RHEA:14445"/>
        <dbReference type="ChEBI" id="CHEBI:15354"/>
        <dbReference type="ChEBI" id="CHEBI:15377"/>
        <dbReference type="ChEBI" id="CHEBI:15378"/>
        <dbReference type="ChEBI" id="CHEBI:57643"/>
        <dbReference type="ChEBI" id="CHEBI:58608"/>
        <dbReference type="EC" id="3.1.4.4"/>
    </reaction>
</comment>
<sequence>MAATLTAMALSATALTGLQAPAAAAVDNFTPIAGPVFGDPTAASNEILTRLMDNIKHTPRNGTIRIVGYSFSLGRVADALLAAKRRGVHLQIVLDGHSRAWSPSKRLDAALGSDPTRRDYLVLTKGSARGTRGVTHQKSWSFSKVGQTPYVTMVGSTNLTGYGTEVQYSDMFTYTNRQDVYDAFASIQSRQKFDVALADPYVTRAWTNGFGYFFPDPTATAETDPVVTRINALPSDANTNIRVAQFAWYDTRGIWIANALAAKKAAGATVSAVVGESVGPGVKGILTRAGIPMYPGVFTNKKRIHTKLMLASYLDATGPHVRIWTGSDNWTNQSFRNEDTAVEVGDDLASYNQYLGFYDALITAGLPPVVPPVPPTPAPVQHNTYLTSHVSKTRVHRLRPVYMTGTMSQDYAGRVVKIQRLYRNGTWHTVSATSPLGTSSYKIKVPTGKLGVWQFRTVTAATSSPTLVAGAAVSAPRKVRILR</sequence>
<dbReference type="GO" id="GO:0016042">
    <property type="term" value="P:lipid catabolic process"/>
    <property type="evidence" value="ECO:0007669"/>
    <property type="project" value="UniProtKB-KW"/>
</dbReference>
<evidence type="ECO:0000313" key="10">
    <source>
        <dbReference type="Proteomes" id="UP000683575"/>
    </source>
</evidence>
<dbReference type="Proteomes" id="UP000683575">
    <property type="component" value="Chromosome"/>
</dbReference>
<evidence type="ECO:0000313" key="9">
    <source>
        <dbReference type="EMBL" id="QWZ07273.1"/>
    </source>
</evidence>
<evidence type="ECO:0000256" key="3">
    <source>
        <dbReference type="ARBA" id="ARBA00012027"/>
    </source>
</evidence>
<keyword evidence="6" id="KW-0443">Lipid metabolism</keyword>
<dbReference type="PANTHER" id="PTHR43856:SF1">
    <property type="entry name" value="MITOCHONDRIAL CARDIOLIPIN HYDROLASE"/>
    <property type="match status" value="1"/>
</dbReference>
<keyword evidence="7" id="KW-0732">Signal</keyword>
<reference evidence="9" key="1">
    <citation type="submission" date="2021-06" db="EMBL/GenBank/DDBJ databases">
        <title>Complete genome sequence of Nocardioides sp. G188.</title>
        <authorList>
            <person name="Im W.-T."/>
        </authorList>
    </citation>
    <scope>NUCLEOTIDE SEQUENCE</scope>
    <source>
        <strain evidence="9">G188</strain>
    </source>
</reference>
<dbReference type="KEGG" id="nps:KRR39_17640"/>
<dbReference type="PANTHER" id="PTHR43856">
    <property type="entry name" value="CARDIOLIPIN HYDROLASE"/>
    <property type="match status" value="1"/>
</dbReference>
<gene>
    <name evidence="9" type="ORF">KRR39_17640</name>
</gene>
<dbReference type="InterPro" id="IPR025202">
    <property type="entry name" value="PLD-like_dom"/>
</dbReference>
<name>A0A975SWM8_9ACTN</name>
<evidence type="ECO:0000256" key="2">
    <source>
        <dbReference type="ARBA" id="ARBA00008664"/>
    </source>
</evidence>
<keyword evidence="4" id="KW-0378">Hydrolase</keyword>
<keyword evidence="5" id="KW-0442">Lipid degradation</keyword>
<protein>
    <recommendedName>
        <fullName evidence="3">phospholipase D</fullName>
        <ecNumber evidence="3">3.1.4.4</ecNumber>
    </recommendedName>
</protein>
<dbReference type="GO" id="GO:0016891">
    <property type="term" value="F:RNA endonuclease activity producing 5'-phosphomonoesters, hydrolytic mechanism"/>
    <property type="evidence" value="ECO:0007669"/>
    <property type="project" value="TreeGrafter"/>
</dbReference>
<keyword evidence="10" id="KW-1185">Reference proteome</keyword>
<feature type="domain" description="Phospholipase D-like" evidence="8">
    <location>
        <begin position="62"/>
        <end position="177"/>
    </location>
</feature>